<accession>A0A9X0D9J6</accession>
<dbReference type="PANTHER" id="PTHR24246:SF27">
    <property type="entry name" value="ADENOSINE RECEPTOR, ISOFORM A"/>
    <property type="match status" value="1"/>
</dbReference>
<keyword evidence="6 11" id="KW-0472">Membrane</keyword>
<keyword evidence="7" id="KW-0675">Receptor</keyword>
<proteinExistence type="predicted"/>
<dbReference type="Proteomes" id="UP001163046">
    <property type="component" value="Unassembled WGS sequence"/>
</dbReference>
<feature type="transmembrane region" description="Helical" evidence="11">
    <location>
        <begin position="105"/>
        <end position="129"/>
    </location>
</feature>
<feature type="transmembrane region" description="Helical" evidence="11">
    <location>
        <begin position="79"/>
        <end position="98"/>
    </location>
</feature>
<evidence type="ECO:0000256" key="9">
    <source>
        <dbReference type="ARBA" id="ARBA00023224"/>
    </source>
</evidence>
<organism evidence="13 14">
    <name type="scientific">Desmophyllum pertusum</name>
    <dbReference type="NCBI Taxonomy" id="174260"/>
    <lineage>
        <taxon>Eukaryota</taxon>
        <taxon>Metazoa</taxon>
        <taxon>Cnidaria</taxon>
        <taxon>Anthozoa</taxon>
        <taxon>Hexacorallia</taxon>
        <taxon>Scleractinia</taxon>
        <taxon>Caryophylliina</taxon>
        <taxon>Caryophylliidae</taxon>
        <taxon>Desmophyllum</taxon>
    </lineage>
</organism>
<evidence type="ECO:0000256" key="6">
    <source>
        <dbReference type="ARBA" id="ARBA00023136"/>
    </source>
</evidence>
<evidence type="ECO:0000256" key="4">
    <source>
        <dbReference type="ARBA" id="ARBA00022989"/>
    </source>
</evidence>
<dbReference type="Pfam" id="PF00001">
    <property type="entry name" value="7tm_1"/>
    <property type="match status" value="1"/>
</dbReference>
<keyword evidence="4 11" id="KW-1133">Transmembrane helix</keyword>
<evidence type="ECO:0000256" key="8">
    <source>
        <dbReference type="ARBA" id="ARBA00023180"/>
    </source>
</evidence>
<evidence type="ECO:0000256" key="10">
    <source>
        <dbReference type="SAM" id="MobiDB-lite"/>
    </source>
</evidence>
<reference evidence="13" key="1">
    <citation type="submission" date="2023-01" db="EMBL/GenBank/DDBJ databases">
        <title>Genome assembly of the deep-sea coral Lophelia pertusa.</title>
        <authorList>
            <person name="Herrera S."/>
            <person name="Cordes E."/>
        </authorList>
    </citation>
    <scope>NUCLEOTIDE SEQUENCE</scope>
    <source>
        <strain evidence="13">USNM1676648</strain>
        <tissue evidence="13">Polyp</tissue>
    </source>
</reference>
<dbReference type="SMART" id="SM01381">
    <property type="entry name" value="7TM_GPCR_Srsx"/>
    <property type="match status" value="1"/>
</dbReference>
<evidence type="ECO:0000313" key="14">
    <source>
        <dbReference type="Proteomes" id="UP001163046"/>
    </source>
</evidence>
<evidence type="ECO:0000259" key="12">
    <source>
        <dbReference type="PROSITE" id="PS50262"/>
    </source>
</evidence>
<feature type="compositionally biased region" description="Basic and acidic residues" evidence="10">
    <location>
        <begin position="347"/>
        <end position="359"/>
    </location>
</feature>
<name>A0A9X0D9J6_9CNID</name>
<feature type="compositionally biased region" description="Basic and acidic residues" evidence="10">
    <location>
        <begin position="379"/>
        <end position="394"/>
    </location>
</feature>
<sequence length="411" mass="46250">MLGNGFILVVLARFKSLQTVPNILLANLALVDFLNGAINVPMYMIYTVLEASWYRGQTLAIITCFLDRVFTAANLGSRLALVANMYLAISFDLEYLVWKTNNKALVCVFLIWLISIVSMMLFSIPLLDIDLGDAHVTDYRAEIYKQKKHVVAAGMILFILCGTALGFMTNRAIKRKRKKRAEMNLPPLQAEARLRNDIKASKSIAITIAAYFACYVPAIVYAIVAVQKKTIAESWFGFFAYYSIHLSCAVNPIIYYVRSCRFRSAFRQFLKDPFGSSDIKEKPSGQNNGEVRKSGVMASKRVGKYAFKVDVDENHTRQKISEDQGNGIMILSIKKLQVDVWHHGAEEYRGPTEKSREVLSSELEAQSPCPVTGEQMSAENEKVCKEHGLTSDSRKPKRPRPRSSTKKAWTS</sequence>
<keyword evidence="9" id="KW-0807">Transducer</keyword>
<feature type="transmembrane region" description="Helical" evidence="11">
    <location>
        <begin position="23"/>
        <end position="46"/>
    </location>
</feature>
<evidence type="ECO:0000256" key="5">
    <source>
        <dbReference type="ARBA" id="ARBA00023040"/>
    </source>
</evidence>
<evidence type="ECO:0000313" key="13">
    <source>
        <dbReference type="EMBL" id="KAJ7389924.1"/>
    </source>
</evidence>
<keyword evidence="5" id="KW-0297">G-protein coupled receptor</keyword>
<evidence type="ECO:0000256" key="3">
    <source>
        <dbReference type="ARBA" id="ARBA00022692"/>
    </source>
</evidence>
<keyword evidence="14" id="KW-1185">Reference proteome</keyword>
<keyword evidence="2" id="KW-1003">Cell membrane</keyword>
<feature type="region of interest" description="Disordered" evidence="10">
    <location>
        <begin position="347"/>
        <end position="411"/>
    </location>
</feature>
<dbReference type="OrthoDB" id="5977317at2759"/>
<dbReference type="InterPro" id="IPR000276">
    <property type="entry name" value="GPCR_Rhodpsn"/>
</dbReference>
<comment type="subcellular location">
    <subcellularLocation>
        <location evidence="1">Cell membrane</location>
        <topology evidence="1">Multi-pass membrane protein</topology>
    </subcellularLocation>
</comment>
<protein>
    <recommendedName>
        <fullName evidence="12">G-protein coupled receptors family 1 profile domain-containing protein</fullName>
    </recommendedName>
</protein>
<dbReference type="CDD" id="cd00637">
    <property type="entry name" value="7tm_classA_rhodopsin-like"/>
    <property type="match status" value="1"/>
</dbReference>
<evidence type="ECO:0000256" key="1">
    <source>
        <dbReference type="ARBA" id="ARBA00004651"/>
    </source>
</evidence>
<dbReference type="SUPFAM" id="SSF81321">
    <property type="entry name" value="Family A G protein-coupled receptor-like"/>
    <property type="match status" value="1"/>
</dbReference>
<dbReference type="PROSITE" id="PS50262">
    <property type="entry name" value="G_PROTEIN_RECEP_F1_2"/>
    <property type="match status" value="1"/>
</dbReference>
<comment type="caution">
    <text evidence="13">The sequence shown here is derived from an EMBL/GenBank/DDBJ whole genome shotgun (WGS) entry which is preliminary data.</text>
</comment>
<dbReference type="Gene3D" id="1.20.1070.10">
    <property type="entry name" value="Rhodopsin 7-helix transmembrane proteins"/>
    <property type="match status" value="1"/>
</dbReference>
<dbReference type="PRINTS" id="PR00237">
    <property type="entry name" value="GPCRRHODOPSN"/>
</dbReference>
<feature type="domain" description="G-protein coupled receptors family 1 profile" evidence="12">
    <location>
        <begin position="3"/>
        <end position="255"/>
    </location>
</feature>
<keyword evidence="3 11" id="KW-0812">Transmembrane</keyword>
<feature type="transmembrane region" description="Helical" evidence="11">
    <location>
        <begin position="236"/>
        <end position="257"/>
    </location>
</feature>
<dbReference type="GO" id="GO:0005886">
    <property type="term" value="C:plasma membrane"/>
    <property type="evidence" value="ECO:0007669"/>
    <property type="project" value="UniProtKB-SubCell"/>
</dbReference>
<dbReference type="InterPro" id="IPR017452">
    <property type="entry name" value="GPCR_Rhodpsn_7TM"/>
</dbReference>
<feature type="compositionally biased region" description="Basic residues" evidence="10">
    <location>
        <begin position="395"/>
        <end position="405"/>
    </location>
</feature>
<evidence type="ECO:0000256" key="2">
    <source>
        <dbReference type="ARBA" id="ARBA00022475"/>
    </source>
</evidence>
<feature type="transmembrane region" description="Helical" evidence="11">
    <location>
        <begin position="203"/>
        <end position="224"/>
    </location>
</feature>
<evidence type="ECO:0000256" key="7">
    <source>
        <dbReference type="ARBA" id="ARBA00023170"/>
    </source>
</evidence>
<dbReference type="GO" id="GO:0004930">
    <property type="term" value="F:G protein-coupled receptor activity"/>
    <property type="evidence" value="ECO:0007669"/>
    <property type="project" value="UniProtKB-KW"/>
</dbReference>
<feature type="transmembrane region" description="Helical" evidence="11">
    <location>
        <begin position="149"/>
        <end position="170"/>
    </location>
</feature>
<keyword evidence="8" id="KW-0325">Glycoprotein</keyword>
<dbReference type="PANTHER" id="PTHR24246">
    <property type="entry name" value="OLFACTORY RECEPTOR AND ADENOSINE RECEPTOR"/>
    <property type="match status" value="1"/>
</dbReference>
<dbReference type="EMBL" id="MU825423">
    <property type="protein sequence ID" value="KAJ7389924.1"/>
    <property type="molecule type" value="Genomic_DNA"/>
</dbReference>
<gene>
    <name evidence="13" type="ORF">OS493_028389</name>
</gene>
<dbReference type="AlphaFoldDB" id="A0A9X0D9J6"/>
<evidence type="ECO:0000256" key="11">
    <source>
        <dbReference type="SAM" id="Phobius"/>
    </source>
</evidence>